<keyword evidence="1" id="KW-0472">Membrane</keyword>
<accession>A0A421BXF7</accession>
<feature type="transmembrane region" description="Helical" evidence="1">
    <location>
        <begin position="103"/>
        <end position="124"/>
    </location>
</feature>
<evidence type="ECO:0000313" key="2">
    <source>
        <dbReference type="EMBL" id="RLL73000.1"/>
    </source>
</evidence>
<name>A0A421BXF7_9RHOB</name>
<keyword evidence="1" id="KW-1133">Transmembrane helix</keyword>
<keyword evidence="1" id="KW-0812">Transmembrane</keyword>
<protein>
    <submittedName>
        <fullName evidence="2">Uncharacterized protein</fullName>
    </submittedName>
</protein>
<feature type="transmembrane region" description="Helical" evidence="1">
    <location>
        <begin position="41"/>
        <end position="65"/>
    </location>
</feature>
<evidence type="ECO:0000313" key="3">
    <source>
        <dbReference type="Proteomes" id="UP000279673"/>
    </source>
</evidence>
<proteinExistence type="predicted"/>
<dbReference type="Proteomes" id="UP000279673">
    <property type="component" value="Unassembled WGS sequence"/>
</dbReference>
<comment type="caution">
    <text evidence="2">The sequence shown here is derived from an EMBL/GenBank/DDBJ whole genome shotgun (WGS) entry which is preliminary data.</text>
</comment>
<dbReference type="EMBL" id="RCHI01000001">
    <property type="protein sequence ID" value="RLL73000.1"/>
    <property type="molecule type" value="Genomic_DNA"/>
</dbReference>
<feature type="transmembrane region" description="Helical" evidence="1">
    <location>
        <begin position="71"/>
        <end position="91"/>
    </location>
</feature>
<dbReference type="RefSeq" id="WP_121530364.1">
    <property type="nucleotide sequence ID" value="NZ_RCHI01000001.1"/>
</dbReference>
<evidence type="ECO:0000256" key="1">
    <source>
        <dbReference type="SAM" id="Phobius"/>
    </source>
</evidence>
<reference evidence="2 3" key="1">
    <citation type="submission" date="2018-10" db="EMBL/GenBank/DDBJ databases">
        <title>Rhodobacter sp . BO-81.</title>
        <authorList>
            <person name="Im W.T."/>
        </authorList>
    </citation>
    <scope>NUCLEOTIDE SEQUENCE [LARGE SCALE GENOMIC DNA]</scope>
    <source>
        <strain evidence="2 3">BO-81</strain>
    </source>
</reference>
<sequence length="126" mass="13673">MAELTEREIEKIEAERAKIFTAPWFGDLVAGRLGLGDTFWIGNYGVLLGVVPLVVLISGLLYAQLPDLLTPFLRLFAAALGLWRLVTLRALAKARARLGARGAWPIVGLIWTLGEAITAVVYAATL</sequence>
<gene>
    <name evidence="2" type="ORF">DYS74_01370</name>
</gene>
<organism evidence="2 3">
    <name type="scientific">Paenirhodobacter hankyongi</name>
    <dbReference type="NCBI Taxonomy" id="2294033"/>
    <lineage>
        <taxon>Bacteria</taxon>
        <taxon>Pseudomonadati</taxon>
        <taxon>Pseudomonadota</taxon>
        <taxon>Alphaproteobacteria</taxon>
        <taxon>Rhodobacterales</taxon>
        <taxon>Rhodobacter group</taxon>
        <taxon>Paenirhodobacter</taxon>
    </lineage>
</organism>
<dbReference type="AlphaFoldDB" id="A0A421BXF7"/>
<keyword evidence="3" id="KW-1185">Reference proteome</keyword>